<evidence type="ECO:0000313" key="2">
    <source>
        <dbReference type="Proteomes" id="UP001597097"/>
    </source>
</evidence>
<name>A0ABW4GWU0_9ACTN</name>
<keyword evidence="2" id="KW-1185">Reference proteome</keyword>
<dbReference type="EMBL" id="JBHUCM010000075">
    <property type="protein sequence ID" value="MFD1547310.1"/>
    <property type="molecule type" value="Genomic_DNA"/>
</dbReference>
<organism evidence="1 2">
    <name type="scientific">Nonomuraea guangzhouensis</name>
    <dbReference type="NCBI Taxonomy" id="1291555"/>
    <lineage>
        <taxon>Bacteria</taxon>
        <taxon>Bacillati</taxon>
        <taxon>Actinomycetota</taxon>
        <taxon>Actinomycetes</taxon>
        <taxon>Streptosporangiales</taxon>
        <taxon>Streptosporangiaceae</taxon>
        <taxon>Nonomuraea</taxon>
    </lineage>
</organism>
<proteinExistence type="predicted"/>
<dbReference type="RefSeq" id="WP_219528099.1">
    <property type="nucleotide sequence ID" value="NZ_JAHKRM010000003.1"/>
</dbReference>
<evidence type="ECO:0000313" key="1">
    <source>
        <dbReference type="EMBL" id="MFD1547310.1"/>
    </source>
</evidence>
<reference evidence="2" key="1">
    <citation type="journal article" date="2019" name="Int. J. Syst. Evol. Microbiol.">
        <title>The Global Catalogue of Microorganisms (GCM) 10K type strain sequencing project: providing services to taxonomists for standard genome sequencing and annotation.</title>
        <authorList>
            <consortium name="The Broad Institute Genomics Platform"/>
            <consortium name="The Broad Institute Genome Sequencing Center for Infectious Disease"/>
            <person name="Wu L."/>
            <person name="Ma J."/>
        </authorList>
    </citation>
    <scope>NUCLEOTIDE SEQUENCE [LARGE SCALE GENOMIC DNA]</scope>
    <source>
        <strain evidence="2">CGMCC 1.15399</strain>
    </source>
</reference>
<dbReference type="Proteomes" id="UP001597097">
    <property type="component" value="Unassembled WGS sequence"/>
</dbReference>
<sequence>MSWTGIQAINKPDCYGGESIWHEPVNNNTGATTRTAPVRRGRVEIAGRE</sequence>
<comment type="caution">
    <text evidence="1">The sequence shown here is derived from an EMBL/GenBank/DDBJ whole genome shotgun (WGS) entry which is preliminary data.</text>
</comment>
<protein>
    <submittedName>
        <fullName evidence="1">Uncharacterized protein</fullName>
    </submittedName>
</protein>
<gene>
    <name evidence="1" type="ORF">ACFSJ0_60500</name>
</gene>
<accession>A0ABW4GWU0</accession>